<dbReference type="Proteomes" id="UP000268829">
    <property type="component" value="Unassembled WGS sequence"/>
</dbReference>
<evidence type="ECO:0000256" key="1">
    <source>
        <dbReference type="SAM" id="Phobius"/>
    </source>
</evidence>
<keyword evidence="1" id="KW-0472">Membrane</keyword>
<organism evidence="2 3">
    <name type="scientific">Brevibacillus gelatini</name>
    <dbReference type="NCBI Taxonomy" id="1655277"/>
    <lineage>
        <taxon>Bacteria</taxon>
        <taxon>Bacillati</taxon>
        <taxon>Bacillota</taxon>
        <taxon>Bacilli</taxon>
        <taxon>Bacillales</taxon>
        <taxon>Paenibacillaceae</taxon>
        <taxon>Brevibacillus</taxon>
    </lineage>
</organism>
<dbReference type="OrthoDB" id="2469121at2"/>
<proteinExistence type="predicted"/>
<protein>
    <recommendedName>
        <fullName evidence="4">DUF4363 family protein</fullName>
    </recommendedName>
</protein>
<evidence type="ECO:0008006" key="4">
    <source>
        <dbReference type="Google" id="ProtNLM"/>
    </source>
</evidence>
<sequence length="150" mass="17126">MRTNKKYFVSVLITVLIVTNLVTVWGLVKTKSNLELYQERIDADFQRSLSSIAVSLRQNTDWDTRFKLALSYASKVQILVDSTSFTAGTSEESKNILSYGYMLENYFQNSQNATIDENPQELEEFLNCIEALSSNPSDSEFAKKLIFLLK</sequence>
<dbReference type="AlphaFoldDB" id="A0A3M8BDX7"/>
<keyword evidence="1" id="KW-1133">Transmembrane helix</keyword>
<reference evidence="2 3" key="1">
    <citation type="submission" date="2018-10" db="EMBL/GenBank/DDBJ databases">
        <title>Phylogenomics of Brevibacillus.</title>
        <authorList>
            <person name="Dunlap C."/>
        </authorList>
    </citation>
    <scope>NUCLEOTIDE SEQUENCE [LARGE SCALE GENOMIC DNA]</scope>
    <source>
        <strain evidence="2 3">DSM 100115</strain>
    </source>
</reference>
<comment type="caution">
    <text evidence="2">The sequence shown here is derived from an EMBL/GenBank/DDBJ whole genome shotgun (WGS) entry which is preliminary data.</text>
</comment>
<evidence type="ECO:0000313" key="2">
    <source>
        <dbReference type="EMBL" id="RNB61157.1"/>
    </source>
</evidence>
<gene>
    <name evidence="2" type="ORF">EDM57_02000</name>
</gene>
<keyword evidence="1" id="KW-0812">Transmembrane</keyword>
<feature type="transmembrane region" description="Helical" evidence="1">
    <location>
        <begin position="7"/>
        <end position="28"/>
    </location>
</feature>
<accession>A0A3M8BDX7</accession>
<evidence type="ECO:0000313" key="3">
    <source>
        <dbReference type="Proteomes" id="UP000268829"/>
    </source>
</evidence>
<dbReference type="EMBL" id="RHHS01000008">
    <property type="protein sequence ID" value="RNB61157.1"/>
    <property type="molecule type" value="Genomic_DNA"/>
</dbReference>
<name>A0A3M8BDX7_9BACL</name>
<dbReference type="RefSeq" id="WP_122903106.1">
    <property type="nucleotide sequence ID" value="NZ_RHHS01000008.1"/>
</dbReference>
<keyword evidence="3" id="KW-1185">Reference proteome</keyword>